<accession>A0A1H5DRJ3</accession>
<feature type="domain" description="AB hydrolase-1" evidence="1">
    <location>
        <begin position="46"/>
        <end position="270"/>
    </location>
</feature>
<dbReference type="InterPro" id="IPR000073">
    <property type="entry name" value="AB_hydrolase_1"/>
</dbReference>
<dbReference type="GO" id="GO:0046464">
    <property type="term" value="P:acylglycerol catabolic process"/>
    <property type="evidence" value="ECO:0007669"/>
    <property type="project" value="TreeGrafter"/>
</dbReference>
<reference evidence="2 3" key="1">
    <citation type="submission" date="2016-10" db="EMBL/GenBank/DDBJ databases">
        <authorList>
            <person name="de Groot N.N."/>
        </authorList>
    </citation>
    <scope>NUCLEOTIDE SEQUENCE [LARGE SCALE GENOMIC DNA]</scope>
    <source>
        <strain evidence="2 3">MT12</strain>
    </source>
</reference>
<dbReference type="RefSeq" id="WP_092122722.1">
    <property type="nucleotide sequence ID" value="NZ_FNTH01000001.1"/>
</dbReference>
<dbReference type="EMBL" id="FNTH01000001">
    <property type="protein sequence ID" value="SED81438.1"/>
    <property type="molecule type" value="Genomic_DNA"/>
</dbReference>
<evidence type="ECO:0000313" key="3">
    <source>
        <dbReference type="Proteomes" id="UP000198992"/>
    </source>
</evidence>
<dbReference type="OrthoDB" id="7616518at2"/>
<dbReference type="Proteomes" id="UP000198992">
    <property type="component" value="Unassembled WGS sequence"/>
</dbReference>
<dbReference type="PRINTS" id="PR00111">
    <property type="entry name" value="ABHYDROLASE"/>
</dbReference>
<dbReference type="AlphaFoldDB" id="A0A1H5DRJ3"/>
<dbReference type="SUPFAM" id="SSF53474">
    <property type="entry name" value="alpha/beta-Hydrolases"/>
    <property type="match status" value="1"/>
</dbReference>
<dbReference type="NCBIfam" id="TIGR02240">
    <property type="entry name" value="PHA_depoly_arom"/>
    <property type="match status" value="1"/>
</dbReference>
<dbReference type="PANTHER" id="PTHR43798:SF5">
    <property type="entry name" value="MONOACYLGLYCEROL LIPASE ABHD6"/>
    <property type="match status" value="1"/>
</dbReference>
<gene>
    <name evidence="2" type="ORF">SAMN05444164_5899</name>
</gene>
<dbReference type="InterPro" id="IPR011942">
    <property type="entry name" value="PHA_depoly_arom"/>
</dbReference>
<proteinExistence type="predicted"/>
<dbReference type="GO" id="GO:0047372">
    <property type="term" value="F:monoacylglycerol lipase activity"/>
    <property type="evidence" value="ECO:0007669"/>
    <property type="project" value="TreeGrafter"/>
</dbReference>
<dbReference type="InterPro" id="IPR050266">
    <property type="entry name" value="AB_hydrolase_sf"/>
</dbReference>
<dbReference type="PANTHER" id="PTHR43798">
    <property type="entry name" value="MONOACYLGLYCEROL LIPASE"/>
    <property type="match status" value="1"/>
</dbReference>
<protein>
    <submittedName>
        <fullName evidence="2">Poly(3-hydroxyalkanoate) depolymerase</fullName>
    </submittedName>
</protein>
<evidence type="ECO:0000313" key="2">
    <source>
        <dbReference type="EMBL" id="SED81438.1"/>
    </source>
</evidence>
<dbReference type="InterPro" id="IPR029058">
    <property type="entry name" value="AB_hydrolase_fold"/>
</dbReference>
<dbReference type="GO" id="GO:0016020">
    <property type="term" value="C:membrane"/>
    <property type="evidence" value="ECO:0007669"/>
    <property type="project" value="TreeGrafter"/>
</dbReference>
<sequence length="316" mass="33638">MTDDLTSADEAGPAAVAQRGTIETRQVTVDGQLLQVAIRHGGGSGPPLLLFNGIGANWELAKPFLDALTGTTAIIFDVPGVGGSPRPAWPYRPSTLARLAAGLVAELGYAEVDVAGVSWGGGIAQQFAHQFPKRCRRLVLAATAPGFTMVPASPSVLWKMATPRRYTDKGYMKSIAADIYGGAFRDDPSLIGRHAAAMHGARGIGYLYQLLAMTGWTSLPWLWSLPQPTLILMGSDDPLVPPVNGQIMASLIPNAELRLIDDGHLFMVTRPTETADLIEAFLADESRQAVSSSLLSRTTSYFRDLVPTSGGGQQKP</sequence>
<evidence type="ECO:0000259" key="1">
    <source>
        <dbReference type="Pfam" id="PF00561"/>
    </source>
</evidence>
<dbReference type="Gene3D" id="3.40.50.1820">
    <property type="entry name" value="alpha/beta hydrolase"/>
    <property type="match status" value="1"/>
</dbReference>
<dbReference type="Pfam" id="PF00561">
    <property type="entry name" value="Abhydrolase_1"/>
    <property type="match status" value="1"/>
</dbReference>
<organism evidence="2 3">
    <name type="scientific">Bradyrhizobium erythrophlei</name>
    <dbReference type="NCBI Taxonomy" id="1437360"/>
    <lineage>
        <taxon>Bacteria</taxon>
        <taxon>Pseudomonadati</taxon>
        <taxon>Pseudomonadota</taxon>
        <taxon>Alphaproteobacteria</taxon>
        <taxon>Hyphomicrobiales</taxon>
        <taxon>Nitrobacteraceae</taxon>
        <taxon>Bradyrhizobium</taxon>
    </lineage>
</organism>
<name>A0A1H5DRJ3_9BRAD</name>